<dbReference type="Proteomes" id="UP000307378">
    <property type="component" value="Unassembled WGS sequence"/>
</dbReference>
<dbReference type="Gene3D" id="3.40.30.10">
    <property type="entry name" value="Glutaredoxin"/>
    <property type="match status" value="1"/>
</dbReference>
<protein>
    <submittedName>
        <fullName evidence="2">Glutathione S-transferase family protein</fullName>
    </submittedName>
</protein>
<organism evidence="2 3">
    <name type="scientific">Rhizobium rosettiformans W3</name>
    <dbReference type="NCBI Taxonomy" id="538378"/>
    <lineage>
        <taxon>Bacteria</taxon>
        <taxon>Pseudomonadati</taxon>
        <taxon>Pseudomonadota</taxon>
        <taxon>Alphaproteobacteria</taxon>
        <taxon>Hyphomicrobiales</taxon>
        <taxon>Rhizobiaceae</taxon>
        <taxon>Rhizobium/Agrobacterium group</taxon>
        <taxon>Rhizobium</taxon>
    </lineage>
</organism>
<evidence type="ECO:0000313" key="3">
    <source>
        <dbReference type="Proteomes" id="UP000307378"/>
    </source>
</evidence>
<dbReference type="InterPro" id="IPR010987">
    <property type="entry name" value="Glutathione-S-Trfase_C-like"/>
</dbReference>
<dbReference type="Gene3D" id="1.20.1050.10">
    <property type="match status" value="1"/>
</dbReference>
<dbReference type="EMBL" id="STGU01000006">
    <property type="protein sequence ID" value="THV35436.1"/>
    <property type="molecule type" value="Genomic_DNA"/>
</dbReference>
<dbReference type="Pfam" id="PF13410">
    <property type="entry name" value="GST_C_2"/>
    <property type="match status" value="1"/>
</dbReference>
<accession>A0A4V4HQW7</accession>
<dbReference type="InterPro" id="IPR036249">
    <property type="entry name" value="Thioredoxin-like_sf"/>
</dbReference>
<name>A0A4V4HQW7_9HYPH</name>
<keyword evidence="2" id="KW-0808">Transferase</keyword>
<dbReference type="SUPFAM" id="SSF47616">
    <property type="entry name" value="GST C-terminal domain-like"/>
    <property type="match status" value="1"/>
</dbReference>
<dbReference type="AlphaFoldDB" id="A0A4V4HQW7"/>
<dbReference type="SUPFAM" id="SSF52833">
    <property type="entry name" value="Thioredoxin-like"/>
    <property type="match status" value="1"/>
</dbReference>
<dbReference type="PANTHER" id="PTHR44051:SF8">
    <property type="entry name" value="GLUTATHIONE S-TRANSFERASE GSTA"/>
    <property type="match status" value="1"/>
</dbReference>
<dbReference type="RefSeq" id="WP_136541167.1">
    <property type="nucleotide sequence ID" value="NZ_STGU01000006.1"/>
</dbReference>
<reference evidence="2 3" key="1">
    <citation type="submission" date="2019-04" db="EMBL/GenBank/DDBJ databases">
        <title>genome sequence of strain W3.</title>
        <authorList>
            <person name="Gao J."/>
            <person name="Sun J."/>
        </authorList>
    </citation>
    <scope>NUCLEOTIDE SEQUENCE [LARGE SCALE GENOMIC DNA]</scope>
    <source>
        <strain evidence="2 3">W3</strain>
    </source>
</reference>
<proteinExistence type="predicted"/>
<evidence type="ECO:0000313" key="2">
    <source>
        <dbReference type="EMBL" id="THV35436.1"/>
    </source>
</evidence>
<comment type="caution">
    <text evidence="2">The sequence shown here is derived from an EMBL/GenBank/DDBJ whole genome shotgun (WGS) entry which is preliminary data.</text>
</comment>
<evidence type="ECO:0000259" key="1">
    <source>
        <dbReference type="PROSITE" id="PS50405"/>
    </source>
</evidence>
<feature type="domain" description="GST C-terminal" evidence="1">
    <location>
        <begin position="83"/>
        <end position="209"/>
    </location>
</feature>
<dbReference type="GO" id="GO:0016740">
    <property type="term" value="F:transferase activity"/>
    <property type="evidence" value="ECO:0007669"/>
    <property type="project" value="UniProtKB-KW"/>
</dbReference>
<sequence>MKLHYSRNPNPRLAVAVARHLGSPVDFVFAAPFSPSETERYRHLNPSLSIPILEEQGRRSLWEADAIACRLSRLSGENFWRTDDEDEPDMIRWLSWGKANFVSACDMVHFEFGTKQRYGIGPVDQAKVIEGLGAFRQSAAILEKELSGRPFLLESGLSYADFRMASFLPYNDVAGLPLGDYPAVAAWYRQLEALRGWGDPFSGLDAPDLPKVASAAERQEKAAAEPPV</sequence>
<dbReference type="InterPro" id="IPR036282">
    <property type="entry name" value="Glutathione-S-Trfase_C_sf"/>
</dbReference>
<dbReference type="PANTHER" id="PTHR44051">
    <property type="entry name" value="GLUTATHIONE S-TRANSFERASE-RELATED"/>
    <property type="match status" value="1"/>
</dbReference>
<gene>
    <name evidence="2" type="ORF">FAA86_12965</name>
</gene>
<dbReference type="PROSITE" id="PS50405">
    <property type="entry name" value="GST_CTER"/>
    <property type="match status" value="1"/>
</dbReference>
<dbReference type="CDD" id="cd00570">
    <property type="entry name" value="GST_N_family"/>
    <property type="match status" value="1"/>
</dbReference>